<evidence type="ECO:0000313" key="2">
    <source>
        <dbReference type="EMBL" id="SVB56591.1"/>
    </source>
</evidence>
<accession>A0A382F387</accession>
<reference evidence="2" key="1">
    <citation type="submission" date="2018-05" db="EMBL/GenBank/DDBJ databases">
        <authorList>
            <person name="Lanie J.A."/>
            <person name="Ng W.-L."/>
            <person name="Kazmierczak K.M."/>
            <person name="Andrzejewski T.M."/>
            <person name="Davidsen T.M."/>
            <person name="Wayne K.J."/>
            <person name="Tettelin H."/>
            <person name="Glass J.I."/>
            <person name="Rusch D."/>
            <person name="Podicherti R."/>
            <person name="Tsui H.-C.T."/>
            <person name="Winkler M.E."/>
        </authorList>
    </citation>
    <scope>NUCLEOTIDE SEQUENCE</scope>
</reference>
<proteinExistence type="predicted"/>
<name>A0A382F387_9ZZZZ</name>
<dbReference type="Gene3D" id="3.40.30.10">
    <property type="entry name" value="Glutaredoxin"/>
    <property type="match status" value="1"/>
</dbReference>
<dbReference type="SUPFAM" id="SSF52833">
    <property type="entry name" value="Thioredoxin-like"/>
    <property type="match status" value="1"/>
</dbReference>
<dbReference type="Pfam" id="PF13462">
    <property type="entry name" value="Thioredoxin_4"/>
    <property type="match status" value="1"/>
</dbReference>
<dbReference type="CDD" id="cd02972">
    <property type="entry name" value="DsbA_family"/>
    <property type="match status" value="1"/>
</dbReference>
<dbReference type="EMBL" id="UINC01047381">
    <property type="protein sequence ID" value="SVB56591.1"/>
    <property type="molecule type" value="Genomic_DNA"/>
</dbReference>
<dbReference type="InterPro" id="IPR036249">
    <property type="entry name" value="Thioredoxin-like_sf"/>
</dbReference>
<gene>
    <name evidence="2" type="ORF">METZ01_LOCUS209445</name>
</gene>
<protein>
    <recommendedName>
        <fullName evidence="1">Thioredoxin-like fold domain-containing protein</fullName>
    </recommendedName>
</protein>
<organism evidence="2">
    <name type="scientific">marine metagenome</name>
    <dbReference type="NCBI Taxonomy" id="408172"/>
    <lineage>
        <taxon>unclassified sequences</taxon>
        <taxon>metagenomes</taxon>
        <taxon>ecological metagenomes</taxon>
    </lineage>
</organism>
<dbReference type="InterPro" id="IPR012336">
    <property type="entry name" value="Thioredoxin-like_fold"/>
</dbReference>
<evidence type="ECO:0000259" key="1">
    <source>
        <dbReference type="Pfam" id="PF13462"/>
    </source>
</evidence>
<dbReference type="AlphaFoldDB" id="A0A382F387"/>
<feature type="domain" description="Thioredoxin-like fold" evidence="1">
    <location>
        <begin position="16"/>
        <end position="80"/>
    </location>
</feature>
<sequence>MNGQNKGTFSDTNLRIFAQMTGLSLDQFDECLSTNKYLAKVQADRDAAVDAGVNSTPTFFINGENIGGLQEYGNYRVKIEKALAEVGD</sequence>